<sequence>MFMQREVAIIGGGAAGMMAAIVASRNGAKVVIYERMNRVGKKLLATGNGRCNITNIGLSESNLKCIHGSNKKFAGGILKKFTVDETINFFEILGIAHKVENDGKVFPMSDQASSVLDVLRYELDKLSIEVICDIEIDKIKQSKQEFILIDSNGVEYKADKVIIATGGMSSPNLGSNGSGYKLARNLGHSVVNPFPALVQLKLEAPFLKSIKGIKFNGAASVILDGNILRREEGELLFTEYGISGPPILQLSRNAVEALENKQQPIIEIDMFPNFTYEELLNLISLRLSYQYDRPLDFSFIGLINKRLIPIILKVSNIYDLNRACLEISNKEIEKIVSLLKAWQFDIIGSQSWMHSQVTAGGVDLKEICPDTLQSKIIPGIYFAGELLDVDGDCGGFNLQWAWSSGYVAGNEASM</sequence>
<dbReference type="Pfam" id="PF22780">
    <property type="entry name" value="HI0933_like_1st"/>
    <property type="match status" value="1"/>
</dbReference>
<name>A0ABS6G2U3_9FIRM</name>
<organism evidence="3 4">
    <name type="scientific">Alkaliphilus flagellatus</name>
    <dbReference type="NCBI Taxonomy" id="2841507"/>
    <lineage>
        <taxon>Bacteria</taxon>
        <taxon>Bacillati</taxon>
        <taxon>Bacillota</taxon>
        <taxon>Clostridia</taxon>
        <taxon>Peptostreptococcales</taxon>
        <taxon>Natronincolaceae</taxon>
        <taxon>Alkaliphilus</taxon>
    </lineage>
</organism>
<evidence type="ECO:0000313" key="3">
    <source>
        <dbReference type="EMBL" id="MBU5676797.1"/>
    </source>
</evidence>
<proteinExistence type="predicted"/>
<feature type="domain" description="RsdA/BaiN/AoA(So)-like Rossmann fold-like" evidence="1">
    <location>
        <begin position="6"/>
        <end position="410"/>
    </location>
</feature>
<keyword evidence="4" id="KW-1185">Reference proteome</keyword>
<evidence type="ECO:0000259" key="2">
    <source>
        <dbReference type="Pfam" id="PF22780"/>
    </source>
</evidence>
<dbReference type="NCBIfam" id="TIGR00275">
    <property type="entry name" value="aminoacetone oxidase family FAD-binding enzyme"/>
    <property type="match status" value="1"/>
</dbReference>
<gene>
    <name evidence="3" type="ORF">KQI88_10240</name>
</gene>
<comment type="caution">
    <text evidence="3">The sequence shown here is derived from an EMBL/GenBank/DDBJ whole genome shotgun (WGS) entry which is preliminary data.</text>
</comment>
<dbReference type="PANTHER" id="PTHR42887">
    <property type="entry name" value="OS12G0638800 PROTEIN"/>
    <property type="match status" value="1"/>
</dbReference>
<dbReference type="Proteomes" id="UP000779508">
    <property type="component" value="Unassembled WGS sequence"/>
</dbReference>
<evidence type="ECO:0000313" key="4">
    <source>
        <dbReference type="Proteomes" id="UP000779508"/>
    </source>
</evidence>
<dbReference type="Pfam" id="PF03486">
    <property type="entry name" value="HI0933_like"/>
    <property type="match status" value="1"/>
</dbReference>
<reference evidence="3 4" key="1">
    <citation type="submission" date="2021-06" db="EMBL/GenBank/DDBJ databases">
        <authorList>
            <person name="Sun Q."/>
            <person name="Li D."/>
        </authorList>
    </citation>
    <scope>NUCLEOTIDE SEQUENCE [LARGE SCALE GENOMIC DNA]</scope>
    <source>
        <strain evidence="3 4">MSJ-5</strain>
    </source>
</reference>
<feature type="domain" description="RsdA/BaiN/AoA(So)-like insert" evidence="2">
    <location>
        <begin position="195"/>
        <end position="357"/>
    </location>
</feature>
<dbReference type="InterPro" id="IPR004792">
    <property type="entry name" value="BaiN-like"/>
</dbReference>
<accession>A0ABS6G2U3</accession>
<protein>
    <submittedName>
        <fullName evidence="3">NAD(P)/FAD-dependent oxidoreductase</fullName>
    </submittedName>
</protein>
<dbReference type="PANTHER" id="PTHR42887:SF2">
    <property type="entry name" value="OS12G0638800 PROTEIN"/>
    <property type="match status" value="1"/>
</dbReference>
<dbReference type="InterPro" id="IPR055178">
    <property type="entry name" value="RsdA/BaiN/AoA(So)-like_dom"/>
</dbReference>
<evidence type="ECO:0000259" key="1">
    <source>
        <dbReference type="Pfam" id="PF03486"/>
    </source>
</evidence>
<dbReference type="EMBL" id="JAHLQK010000004">
    <property type="protein sequence ID" value="MBU5676797.1"/>
    <property type="molecule type" value="Genomic_DNA"/>
</dbReference>
<dbReference type="InterPro" id="IPR057661">
    <property type="entry name" value="RsdA/BaiN/AoA(So)_Rossmann"/>
</dbReference>